<evidence type="ECO:0000313" key="8">
    <source>
        <dbReference type="Proteomes" id="UP000004129"/>
    </source>
</evidence>
<dbReference type="STRING" id="679201.HMPREF9334_00025"/>
<evidence type="ECO:0000313" key="7">
    <source>
        <dbReference type="EMBL" id="EHG22640.1"/>
    </source>
</evidence>
<dbReference type="PANTHER" id="PTHR34220:SF7">
    <property type="entry name" value="SENSOR HISTIDINE KINASE YPDA"/>
    <property type="match status" value="1"/>
</dbReference>
<keyword evidence="5" id="KW-0812">Transmembrane</keyword>
<dbReference type="GO" id="GO:0000155">
    <property type="term" value="F:phosphorelay sensor kinase activity"/>
    <property type="evidence" value="ECO:0007669"/>
    <property type="project" value="InterPro"/>
</dbReference>
<dbReference type="SUPFAM" id="SSF55874">
    <property type="entry name" value="ATPase domain of HSP90 chaperone/DNA topoisomerase II/histidine kinase"/>
    <property type="match status" value="1"/>
</dbReference>
<dbReference type="eggNOG" id="COG2972">
    <property type="taxonomic scope" value="Bacteria"/>
</dbReference>
<protein>
    <recommendedName>
        <fullName evidence="6">HAMP domain-containing protein</fullName>
    </recommendedName>
</protein>
<keyword evidence="5" id="KW-1133">Transmembrane helix</keyword>
<keyword evidence="3" id="KW-0808">Transferase</keyword>
<dbReference type="AlphaFoldDB" id="G5GL95"/>
<dbReference type="OrthoDB" id="9809348at2"/>
<dbReference type="InterPro" id="IPR013788">
    <property type="entry name" value="Hemocyanin/hexamerin"/>
</dbReference>
<evidence type="ECO:0000256" key="5">
    <source>
        <dbReference type="SAM" id="Phobius"/>
    </source>
</evidence>
<dbReference type="Gene3D" id="3.30.565.10">
    <property type="entry name" value="Histidine kinase-like ATPase, C-terminal domain"/>
    <property type="match status" value="1"/>
</dbReference>
<comment type="caution">
    <text evidence="7">The sequence shown here is derived from an EMBL/GenBank/DDBJ whole genome shotgun (WGS) entry which is preliminary data.</text>
</comment>
<dbReference type="InterPro" id="IPR010559">
    <property type="entry name" value="Sig_transdc_His_kin_internal"/>
</dbReference>
<comment type="subcellular location">
    <subcellularLocation>
        <location evidence="1">Membrane</location>
    </subcellularLocation>
</comment>
<keyword evidence="4" id="KW-0418">Kinase</keyword>
<dbReference type="SMART" id="SM00304">
    <property type="entry name" value="HAMP"/>
    <property type="match status" value="1"/>
</dbReference>
<sequence>MRRFQDEVRSVLLKYALVPGFLIALICILLAAVYWERNVAARTADEAHVAGEIFTEMTHDYEDRAAAIAMNGTELLAGDAEERRLYFERLYAELNLHGRLPRFFLLNADRGVLFQTRSDFPSYLAPPTENWGVLSRMDGQMGCVEEFIPHSDREWDYVVGQAIRPVAAQSVAAAGTVEGYAVFVVSMRELEKRLQTGEKMHFIIVNREGRAPFSTMTIFRDPVFYKIAPELVNAHGLCEVGGQQFYVAQEQVLDGRFTIYAALPVGSRIAQFATGTAILLAVFLLMVPFIFFRVRRETAEKMRAMDEIVDAFRAVRHGNLDRELAICTGNEFEEIAGEYNRMVQSLVRLMQENEEKARASVISELRQLESQFNPHFLFNTLENIKFMTKLDPDAATRMITALSALLRYSIDNRVQRVLLAEDIRHLGNYIEIQRQRFGARLTYRQEIAEAAGKCLVPKLLLQPVVENAIHYGADAEGAIHITTRIMIANGKMQIVIEDTGVGMAEETLASLRRMMRRGENRSVHTGLYNIHRRIQLLYGVEYGMQIERRAEGGTRVTMVLPVNVGKEEGNATYSDR</sequence>
<organism evidence="7 8">
    <name type="scientific">Selenomonas infelix ATCC 43532</name>
    <dbReference type="NCBI Taxonomy" id="679201"/>
    <lineage>
        <taxon>Bacteria</taxon>
        <taxon>Bacillati</taxon>
        <taxon>Bacillota</taxon>
        <taxon>Negativicutes</taxon>
        <taxon>Selenomonadales</taxon>
        <taxon>Selenomonadaceae</taxon>
        <taxon>Selenomonas</taxon>
    </lineage>
</organism>
<dbReference type="CDD" id="cd06225">
    <property type="entry name" value="HAMP"/>
    <property type="match status" value="1"/>
</dbReference>
<name>G5GL95_9FIRM</name>
<evidence type="ECO:0000256" key="4">
    <source>
        <dbReference type="ARBA" id="ARBA00022777"/>
    </source>
</evidence>
<dbReference type="GO" id="GO:0016020">
    <property type="term" value="C:membrane"/>
    <property type="evidence" value="ECO:0007669"/>
    <property type="project" value="UniProtKB-SubCell"/>
</dbReference>
<dbReference type="SMART" id="SM00387">
    <property type="entry name" value="HATPase_c"/>
    <property type="match status" value="1"/>
</dbReference>
<dbReference type="PROSITE" id="PS00210">
    <property type="entry name" value="HEMOCYANIN_2"/>
    <property type="match status" value="1"/>
</dbReference>
<dbReference type="PATRIC" id="fig|679201.3.peg.24"/>
<dbReference type="HOGENOM" id="CLU_020473_6_2_9"/>
<dbReference type="InterPro" id="IPR050640">
    <property type="entry name" value="Bact_2-comp_sensor_kinase"/>
</dbReference>
<dbReference type="EMBL" id="ACZM01000001">
    <property type="protein sequence ID" value="EHG22640.1"/>
    <property type="molecule type" value="Genomic_DNA"/>
</dbReference>
<evidence type="ECO:0000256" key="3">
    <source>
        <dbReference type="ARBA" id="ARBA00022679"/>
    </source>
</evidence>
<evidence type="ECO:0000259" key="6">
    <source>
        <dbReference type="PROSITE" id="PS50885"/>
    </source>
</evidence>
<accession>G5GL95</accession>
<evidence type="ECO:0000256" key="1">
    <source>
        <dbReference type="ARBA" id="ARBA00004370"/>
    </source>
</evidence>
<dbReference type="Pfam" id="PF00672">
    <property type="entry name" value="HAMP"/>
    <property type="match status" value="1"/>
</dbReference>
<dbReference type="Gene3D" id="6.10.340.10">
    <property type="match status" value="1"/>
</dbReference>
<keyword evidence="2" id="KW-0597">Phosphoprotein</keyword>
<dbReference type="Pfam" id="PF02518">
    <property type="entry name" value="HATPase_c"/>
    <property type="match status" value="1"/>
</dbReference>
<proteinExistence type="predicted"/>
<feature type="transmembrane region" description="Helical" evidence="5">
    <location>
        <begin position="272"/>
        <end position="292"/>
    </location>
</feature>
<dbReference type="InterPro" id="IPR003594">
    <property type="entry name" value="HATPase_dom"/>
</dbReference>
<dbReference type="Pfam" id="PF06580">
    <property type="entry name" value="His_kinase"/>
    <property type="match status" value="1"/>
</dbReference>
<keyword evidence="5" id="KW-0472">Membrane</keyword>
<feature type="transmembrane region" description="Helical" evidence="5">
    <location>
        <begin position="12"/>
        <end position="35"/>
    </location>
</feature>
<keyword evidence="8" id="KW-1185">Reference proteome</keyword>
<feature type="domain" description="HAMP" evidence="6">
    <location>
        <begin position="302"/>
        <end position="351"/>
    </location>
</feature>
<reference evidence="7 8" key="1">
    <citation type="submission" date="2011-08" db="EMBL/GenBank/DDBJ databases">
        <title>The Genome Sequence of Selenomonas infelix ATCC 43532.</title>
        <authorList>
            <consortium name="The Broad Institute Genome Sequencing Platform"/>
            <person name="Earl A."/>
            <person name="Ward D."/>
            <person name="Feldgarden M."/>
            <person name="Gevers D."/>
            <person name="Izard J."/>
            <person name="Blanton J.M."/>
            <person name="Baranova O.V."/>
            <person name="Dewhirst F.E."/>
            <person name="Young S.K."/>
            <person name="Zeng Q."/>
            <person name="Gargeya S."/>
            <person name="Fitzgerald M."/>
            <person name="Haas B."/>
            <person name="Abouelleil A."/>
            <person name="Alvarado L."/>
            <person name="Arachchi H.M."/>
            <person name="Berlin A."/>
            <person name="Brown A."/>
            <person name="Chapman S.B."/>
            <person name="Chen Z."/>
            <person name="Dunbar C."/>
            <person name="Freedman E."/>
            <person name="Gearin G."/>
            <person name="Gellesch M."/>
            <person name="Goldberg J."/>
            <person name="Griggs A."/>
            <person name="Gujja S."/>
            <person name="Heiman D."/>
            <person name="Howarth C."/>
            <person name="Larson L."/>
            <person name="Lui A."/>
            <person name="MacDonald P.J.P."/>
            <person name="Montmayeur A."/>
            <person name="Murphy C."/>
            <person name="Neiman D."/>
            <person name="Pearson M."/>
            <person name="Priest M."/>
            <person name="Roberts A."/>
            <person name="Saif S."/>
            <person name="Shea T."/>
            <person name="Shenoy N."/>
            <person name="Sisk P."/>
            <person name="Stolte C."/>
            <person name="Sykes S."/>
            <person name="Wortman J."/>
            <person name="Nusbaum C."/>
            <person name="Birren B."/>
        </authorList>
    </citation>
    <scope>NUCLEOTIDE SEQUENCE [LARGE SCALE GENOMIC DNA]</scope>
    <source>
        <strain evidence="7 8">ATCC 43532</strain>
    </source>
</reference>
<dbReference type="PANTHER" id="PTHR34220">
    <property type="entry name" value="SENSOR HISTIDINE KINASE YPDA"/>
    <property type="match status" value="1"/>
</dbReference>
<evidence type="ECO:0000256" key="2">
    <source>
        <dbReference type="ARBA" id="ARBA00022553"/>
    </source>
</evidence>
<dbReference type="PROSITE" id="PS50885">
    <property type="entry name" value="HAMP"/>
    <property type="match status" value="1"/>
</dbReference>
<dbReference type="InterPro" id="IPR036890">
    <property type="entry name" value="HATPase_C_sf"/>
</dbReference>
<gene>
    <name evidence="7" type="ORF">HMPREF9334_00025</name>
</gene>
<dbReference type="RefSeq" id="WP_006691479.1">
    <property type="nucleotide sequence ID" value="NZ_JH376797.1"/>
</dbReference>
<dbReference type="InterPro" id="IPR003660">
    <property type="entry name" value="HAMP_dom"/>
</dbReference>
<dbReference type="Proteomes" id="UP000004129">
    <property type="component" value="Unassembled WGS sequence"/>
</dbReference>